<dbReference type="Pfam" id="PF00108">
    <property type="entry name" value="Thiolase_N"/>
    <property type="match status" value="1"/>
</dbReference>
<dbReference type="PIRSF" id="PIRSF000429">
    <property type="entry name" value="Ac-CoA_Ac_transf"/>
    <property type="match status" value="1"/>
</dbReference>
<feature type="domain" description="Thiolase N-terminal" evidence="1">
    <location>
        <begin position="8"/>
        <end position="180"/>
    </location>
</feature>
<organism evidence="3 4">
    <name type="scientific">Piscinibacter koreensis</name>
    <dbReference type="NCBI Taxonomy" id="2742824"/>
    <lineage>
        <taxon>Bacteria</taxon>
        <taxon>Pseudomonadati</taxon>
        <taxon>Pseudomonadota</taxon>
        <taxon>Betaproteobacteria</taxon>
        <taxon>Burkholderiales</taxon>
        <taxon>Sphaerotilaceae</taxon>
        <taxon>Piscinibacter</taxon>
    </lineage>
</organism>
<feature type="domain" description="Thiolase C-terminal" evidence="2">
    <location>
        <begin position="251"/>
        <end position="374"/>
    </location>
</feature>
<dbReference type="Pfam" id="PF22691">
    <property type="entry name" value="Thiolase_C_1"/>
    <property type="match status" value="1"/>
</dbReference>
<evidence type="ECO:0000259" key="1">
    <source>
        <dbReference type="Pfam" id="PF00108"/>
    </source>
</evidence>
<dbReference type="Gene3D" id="3.40.47.10">
    <property type="match status" value="1"/>
</dbReference>
<gene>
    <name evidence="3" type="ORF">HQN59_16180</name>
</gene>
<dbReference type="InterPro" id="IPR002155">
    <property type="entry name" value="Thiolase"/>
</dbReference>
<proteinExistence type="predicted"/>
<dbReference type="SUPFAM" id="SSF53901">
    <property type="entry name" value="Thiolase-like"/>
    <property type="match status" value="1"/>
</dbReference>
<dbReference type="GO" id="GO:0003988">
    <property type="term" value="F:acetyl-CoA C-acyltransferase activity"/>
    <property type="evidence" value="ECO:0007669"/>
    <property type="project" value="UniProtKB-ARBA"/>
</dbReference>
<dbReference type="PANTHER" id="PTHR42870:SF1">
    <property type="entry name" value="NON-SPECIFIC LIPID-TRANSFER PROTEIN-LIKE 2"/>
    <property type="match status" value="1"/>
</dbReference>
<dbReference type="AlphaFoldDB" id="A0A7Y6NQ94"/>
<name>A0A7Y6NQ94_9BURK</name>
<dbReference type="InterPro" id="IPR055140">
    <property type="entry name" value="Thiolase_C_2"/>
</dbReference>
<evidence type="ECO:0000313" key="3">
    <source>
        <dbReference type="EMBL" id="NUZ07301.1"/>
    </source>
</evidence>
<sequence length="390" mass="41666">MTTRKKDVAIVGYGETPIVLRGGRSSYELATEVLEQVLMQTGIDKSEIDGIAVSETMSETSNPFWAVFLAEHLGLETNWCQINGLGGASTIAGIMRAAAAIRDGQARTVFVVASDAQSSYPPTEQGGQRWEFQYPMGLRGPTGVFGLLMQRYAHQHGLKVEALAKLAVTQRNHALLNPNATAKLRTPLTEQEYLDSKFVSTPLRVLDSVMVCDGANGVLVTSAENAKRLGLTKAVYPIGYGEVTNFKVADPTADITESGFTVAGPRALAQAGLTPADIRMFQPYDDFLIAILLQLEQVGFCERGKGSDFILETDFGIKGKLPLNTGGGQISAGQAGLAGGGTNLVEAVRQLFGDAGERQVDDPRNAMVTGIGVIPYGKNWSVSNVLILEP</sequence>
<evidence type="ECO:0000313" key="4">
    <source>
        <dbReference type="Proteomes" id="UP000529637"/>
    </source>
</evidence>
<comment type="caution">
    <text evidence="3">The sequence shown here is derived from an EMBL/GenBank/DDBJ whole genome shotgun (WGS) entry which is preliminary data.</text>
</comment>
<dbReference type="PANTHER" id="PTHR42870">
    <property type="entry name" value="ACETYL-COA C-ACETYLTRANSFERASE"/>
    <property type="match status" value="1"/>
</dbReference>
<reference evidence="3 4" key="1">
    <citation type="submission" date="2020-06" db="EMBL/GenBank/DDBJ databases">
        <title>Schlegella sp. ID0723 isolated from air conditioner.</title>
        <authorList>
            <person name="Kim D.Y."/>
            <person name="Kim D.-U."/>
        </authorList>
    </citation>
    <scope>NUCLEOTIDE SEQUENCE [LARGE SCALE GENOMIC DNA]</scope>
    <source>
        <strain evidence="3 4">ID0723</strain>
    </source>
</reference>
<dbReference type="RefSeq" id="WP_176070146.1">
    <property type="nucleotide sequence ID" value="NZ_JABWMJ010000007.1"/>
</dbReference>
<dbReference type="InterPro" id="IPR020616">
    <property type="entry name" value="Thiolase_N"/>
</dbReference>
<evidence type="ECO:0000259" key="2">
    <source>
        <dbReference type="Pfam" id="PF22691"/>
    </source>
</evidence>
<dbReference type="Proteomes" id="UP000529637">
    <property type="component" value="Unassembled WGS sequence"/>
</dbReference>
<keyword evidence="4" id="KW-1185">Reference proteome</keyword>
<dbReference type="InterPro" id="IPR016039">
    <property type="entry name" value="Thiolase-like"/>
</dbReference>
<accession>A0A7Y6NQ94</accession>
<protein>
    <submittedName>
        <fullName evidence="3">Thiolase family protein</fullName>
    </submittedName>
</protein>
<dbReference type="EMBL" id="JABWMJ010000007">
    <property type="protein sequence ID" value="NUZ07301.1"/>
    <property type="molecule type" value="Genomic_DNA"/>
</dbReference>
<dbReference type="CDD" id="cd00829">
    <property type="entry name" value="SCP-x_thiolase"/>
    <property type="match status" value="1"/>
</dbReference>